<dbReference type="InterPro" id="IPR026341">
    <property type="entry name" value="T9SS_type_B"/>
</dbReference>
<dbReference type="Gene3D" id="2.60.120.290">
    <property type="entry name" value="Spermadhesin, CUB domain"/>
    <property type="match status" value="1"/>
</dbReference>
<dbReference type="PROSITE" id="PS51829">
    <property type="entry name" value="P_HOMO_B"/>
    <property type="match status" value="1"/>
</dbReference>
<reference evidence="5" key="1">
    <citation type="submission" date="2021-04" db="EMBL/GenBank/DDBJ databases">
        <authorList>
            <person name="Rodrigo-Torres L."/>
            <person name="Arahal R. D."/>
            <person name="Lucena T."/>
        </authorList>
    </citation>
    <scope>NUCLEOTIDE SEQUENCE</scope>
    <source>
        <strain evidence="5">AS29M-1</strain>
    </source>
</reference>
<evidence type="ECO:0000313" key="6">
    <source>
        <dbReference type="Proteomes" id="UP000683507"/>
    </source>
</evidence>
<organism evidence="5 6">
    <name type="scientific">Parvicella tangerina</name>
    <dbReference type="NCBI Taxonomy" id="2829795"/>
    <lineage>
        <taxon>Bacteria</taxon>
        <taxon>Pseudomonadati</taxon>
        <taxon>Bacteroidota</taxon>
        <taxon>Flavobacteriia</taxon>
        <taxon>Flavobacteriales</taxon>
        <taxon>Parvicellaceae</taxon>
        <taxon>Parvicella</taxon>
    </lineage>
</organism>
<gene>
    <name evidence="5" type="ORF">CRYO30217_03537</name>
</gene>
<dbReference type="SUPFAM" id="SSF49299">
    <property type="entry name" value="PKD domain"/>
    <property type="match status" value="1"/>
</dbReference>
<evidence type="ECO:0000313" key="5">
    <source>
        <dbReference type="EMBL" id="CAG5087652.1"/>
    </source>
</evidence>
<evidence type="ECO:0000256" key="2">
    <source>
        <dbReference type="ARBA" id="ARBA00022801"/>
    </source>
</evidence>
<dbReference type="GO" id="GO:0004252">
    <property type="term" value="F:serine-type endopeptidase activity"/>
    <property type="evidence" value="ECO:0007669"/>
    <property type="project" value="InterPro"/>
</dbReference>
<dbReference type="InterPro" id="IPR002884">
    <property type="entry name" value="P_dom"/>
</dbReference>
<dbReference type="RefSeq" id="WP_258543709.1">
    <property type="nucleotide sequence ID" value="NZ_OU015584.1"/>
</dbReference>
<proteinExistence type="predicted"/>
<keyword evidence="3" id="KW-0732">Signal</keyword>
<keyword evidence="6" id="KW-1185">Reference proteome</keyword>
<dbReference type="InterPro" id="IPR035914">
    <property type="entry name" value="Sperma_CUB_dom_sf"/>
</dbReference>
<dbReference type="Proteomes" id="UP000683507">
    <property type="component" value="Chromosome"/>
</dbReference>
<dbReference type="InterPro" id="IPR008979">
    <property type="entry name" value="Galactose-bd-like_sf"/>
</dbReference>
<feature type="chain" id="PRO_5037126748" description="P/Homo B domain-containing protein" evidence="3">
    <location>
        <begin position="20"/>
        <end position="834"/>
    </location>
</feature>
<accession>A0A916NKH7</accession>
<dbReference type="InterPro" id="IPR035986">
    <property type="entry name" value="PKD_dom_sf"/>
</dbReference>
<dbReference type="EMBL" id="OU015584">
    <property type="protein sequence ID" value="CAG5087652.1"/>
    <property type="molecule type" value="Genomic_DNA"/>
</dbReference>
<dbReference type="SUPFAM" id="SSF49854">
    <property type="entry name" value="Spermadhesin, CUB domain"/>
    <property type="match status" value="1"/>
</dbReference>
<feature type="domain" description="P/Homo B" evidence="4">
    <location>
        <begin position="329"/>
        <end position="526"/>
    </location>
</feature>
<feature type="signal peptide" evidence="3">
    <location>
        <begin position="1"/>
        <end position="19"/>
    </location>
</feature>
<dbReference type="KEGG" id="ptan:CRYO30217_03537"/>
<evidence type="ECO:0000256" key="3">
    <source>
        <dbReference type="SAM" id="SignalP"/>
    </source>
</evidence>
<name>A0A916NKH7_9FLAO</name>
<evidence type="ECO:0000256" key="1">
    <source>
        <dbReference type="ARBA" id="ARBA00022670"/>
    </source>
</evidence>
<keyword evidence="2" id="KW-0378">Hydrolase</keyword>
<dbReference type="AlphaFoldDB" id="A0A916NKH7"/>
<dbReference type="Gene3D" id="2.60.120.260">
    <property type="entry name" value="Galactose-binding domain-like"/>
    <property type="match status" value="1"/>
</dbReference>
<protein>
    <recommendedName>
        <fullName evidence="4">P/Homo B domain-containing protein</fullName>
    </recommendedName>
</protein>
<dbReference type="SUPFAM" id="SSF49785">
    <property type="entry name" value="Galactose-binding domain-like"/>
    <property type="match status" value="1"/>
</dbReference>
<dbReference type="NCBIfam" id="TIGR04131">
    <property type="entry name" value="Bac_Flav_CTERM"/>
    <property type="match status" value="1"/>
</dbReference>
<sequence length="834" mass="88534">MKHLTFILSLTLLGFSMKAQILVSDPDRDVSNPCDCATSFLDNSTPNFYDTGGSGANYSDNENETITFCPDAGGSKITLFFGTNAGFTWDVDASDTVYVYDGPTTASPLLVAANSVTHPTGISAGVTTASWGNTSGCLTVQFVSDAATNGTGWEANISCGTPWQPMELHTGAFIGAGEANGAGDQSDDMTNKLITAPQPDTGYVNVCLGDSILFVNETEYPYEPGAPMGADAGGGYNQSTYGSGHTTEWEFSDGTTMTGDSVWFTPTQRNGYFVLMRVTDSQAQFDLQASKIRVSTIPSFATCAATDPNICQGQGTTLVGGITAGDTAGVDATGSNFTIPGVFGNQLFLPDGSGQNYQTDISISGFPAGTTIQNAGDIVELCISMEHSYLGDLEMLLQCPNGQDVVIFNSYTGNGLVAGGFGGGGTYLGGANDGGSSLGVCEEYCFSEDASALPAWVNGYNTVAATGPSTGSMVEPGLYNPEESFLTALSGCPINGNWSLIVRDNLGIDDGWICSWGITFAANLNPNNETYSPTIVDEMWQPDPTILFGDTDTAIIVVPNTIGTHGYTFEVEDNFGCSYDTTINVEVIQGPSIISGDTTCTDFQFSNTYVPSVGGVSGGTWFSDDPTNVSFSPNTTFINPTVTAAEDGEYTVYFNDNVCDDTVSTTITFVSEPVAILYGEDTICQNDTAKLYTYATFGESYSWYGPNGQLISSDTSARSQDQGIHTLIASNICGQDSAFLDLVVESCEVPNVITPNGDDVNETFYTRYADVYDDVNLIIYNRWGRVVYKTESYDNSWAGEKKNGKPVSDGVYFYVMTWDGGSKDQAGNITVFVD</sequence>
<dbReference type="GO" id="GO:0006508">
    <property type="term" value="P:proteolysis"/>
    <property type="evidence" value="ECO:0007669"/>
    <property type="project" value="UniProtKB-KW"/>
</dbReference>
<dbReference type="Pfam" id="PF13585">
    <property type="entry name" value="CHU_C"/>
    <property type="match status" value="1"/>
</dbReference>
<evidence type="ECO:0000259" key="4">
    <source>
        <dbReference type="PROSITE" id="PS51829"/>
    </source>
</evidence>
<keyword evidence="1" id="KW-0645">Protease</keyword>